<dbReference type="PANTHER" id="PTHR10961">
    <property type="entry name" value="PEROXISOMAL SARCOSINE OXIDASE"/>
    <property type="match status" value="1"/>
</dbReference>
<comment type="similarity">
    <text evidence="2">Belongs to the MSOX/MTOX family.</text>
</comment>
<dbReference type="InterPro" id="IPR045170">
    <property type="entry name" value="MTOX"/>
</dbReference>
<dbReference type="Gene3D" id="3.50.50.60">
    <property type="entry name" value="FAD/NAD(P)-binding domain"/>
    <property type="match status" value="1"/>
</dbReference>
<evidence type="ECO:0000256" key="5">
    <source>
        <dbReference type="ARBA" id="ARBA00023002"/>
    </source>
</evidence>
<dbReference type="Gene3D" id="3.30.9.10">
    <property type="entry name" value="D-Amino Acid Oxidase, subunit A, domain 2"/>
    <property type="match status" value="1"/>
</dbReference>
<dbReference type="SUPFAM" id="SSF51905">
    <property type="entry name" value="FAD/NAD(P)-binding domain"/>
    <property type="match status" value="1"/>
</dbReference>
<dbReference type="Proteomes" id="UP000269276">
    <property type="component" value="Unassembled WGS sequence"/>
</dbReference>
<dbReference type="InterPro" id="IPR006076">
    <property type="entry name" value="FAD-dep_OxRdtase"/>
</dbReference>
<accession>A0A3M7E0A1</accession>
<evidence type="ECO:0000313" key="9">
    <source>
        <dbReference type="Proteomes" id="UP000269276"/>
    </source>
</evidence>
<gene>
    <name evidence="8" type="ORF">D0863_06074</name>
</gene>
<keyword evidence="4" id="KW-0274">FAD</keyword>
<evidence type="ECO:0000256" key="3">
    <source>
        <dbReference type="ARBA" id="ARBA00022630"/>
    </source>
</evidence>
<sequence length="471" mass="52279">MASMKKDDKINIIGAGVFGLSTAIYLAQRGYHNLSVFDKHPYDQSQYSYFKGADAASADINKIVRSAYGGVSIYQNLTLEAIEGWKDWNAEIESGKDLPPGFSKDNKVFLPNGNLIMTDASRLPAFDQATVESMEANGQKDTQLVTTDTRHRRIAEEKGIGFALDPFQRSSKGLSTVAVIDSTGGTAVADQACRFALHKARRLGVKFVMGPQTGALDSLCYDVCGQKRRVVGIKTRDHVQHDAAMTILACGGWTPSLIPELDHLCETTAGSVAMYKIPRRSALWDRLAPERFPSWQYKMRDGAEGGLYGFARDEQGWFKIGYRGTKYTNPARQADGNERSVPITRWSEGEKLTSVPAQALKVIRRFVAENLPEFEQEGISLAKTRVCWYNDSFDNHLVIDRIPETEGLMVATAGSGHAFKYLPVIGKYVADVMEGVETERPSIKAWRWRRMENGMQPANILMEGSKGKRAL</sequence>
<dbReference type="EMBL" id="QWIP01000185">
    <property type="protein sequence ID" value="RMY70025.1"/>
    <property type="molecule type" value="Genomic_DNA"/>
</dbReference>
<dbReference type="InterPro" id="IPR036188">
    <property type="entry name" value="FAD/NAD-bd_sf"/>
</dbReference>
<feature type="transmembrane region" description="Helical" evidence="6">
    <location>
        <begin position="12"/>
        <end position="31"/>
    </location>
</feature>
<comment type="caution">
    <text evidence="8">The sequence shown here is derived from an EMBL/GenBank/DDBJ whole genome shotgun (WGS) entry which is preliminary data.</text>
</comment>
<name>A0A3M7E0A1_HORWE</name>
<evidence type="ECO:0000256" key="6">
    <source>
        <dbReference type="SAM" id="Phobius"/>
    </source>
</evidence>
<evidence type="ECO:0000256" key="4">
    <source>
        <dbReference type="ARBA" id="ARBA00022827"/>
    </source>
</evidence>
<dbReference type="AlphaFoldDB" id="A0A3M7E0A1"/>
<dbReference type="GO" id="GO:0008115">
    <property type="term" value="F:sarcosine oxidase activity"/>
    <property type="evidence" value="ECO:0007669"/>
    <property type="project" value="TreeGrafter"/>
</dbReference>
<dbReference type="GO" id="GO:0050660">
    <property type="term" value="F:flavin adenine dinucleotide binding"/>
    <property type="evidence" value="ECO:0007669"/>
    <property type="project" value="InterPro"/>
</dbReference>
<feature type="domain" description="FAD dependent oxidoreductase" evidence="7">
    <location>
        <begin position="11"/>
        <end position="431"/>
    </location>
</feature>
<dbReference type="PANTHER" id="PTHR10961:SF15">
    <property type="entry name" value="FAD DEPENDENT OXIDOREDUCTASE DOMAIN-CONTAINING PROTEIN"/>
    <property type="match status" value="1"/>
</dbReference>
<evidence type="ECO:0000256" key="2">
    <source>
        <dbReference type="ARBA" id="ARBA00010989"/>
    </source>
</evidence>
<keyword evidence="6" id="KW-1133">Transmembrane helix</keyword>
<keyword evidence="3" id="KW-0285">Flavoprotein</keyword>
<reference evidence="8 9" key="1">
    <citation type="journal article" date="2018" name="BMC Genomics">
        <title>Genomic evidence for intraspecific hybridization in a clonal and extremely halotolerant yeast.</title>
        <authorList>
            <person name="Gostincar C."/>
            <person name="Stajich J.E."/>
            <person name="Zupancic J."/>
            <person name="Zalar P."/>
            <person name="Gunde-Cimerman N."/>
        </authorList>
    </citation>
    <scope>NUCLEOTIDE SEQUENCE [LARGE SCALE GENOMIC DNA]</scope>
    <source>
        <strain evidence="8 9">EXF-2682</strain>
    </source>
</reference>
<organism evidence="8 9">
    <name type="scientific">Hortaea werneckii</name>
    <name type="common">Black yeast</name>
    <name type="synonym">Cladosporium werneckii</name>
    <dbReference type="NCBI Taxonomy" id="91943"/>
    <lineage>
        <taxon>Eukaryota</taxon>
        <taxon>Fungi</taxon>
        <taxon>Dikarya</taxon>
        <taxon>Ascomycota</taxon>
        <taxon>Pezizomycotina</taxon>
        <taxon>Dothideomycetes</taxon>
        <taxon>Dothideomycetidae</taxon>
        <taxon>Mycosphaerellales</taxon>
        <taxon>Teratosphaeriaceae</taxon>
        <taxon>Hortaea</taxon>
    </lineage>
</organism>
<keyword evidence="5" id="KW-0560">Oxidoreductase</keyword>
<proteinExistence type="inferred from homology"/>
<evidence type="ECO:0000259" key="7">
    <source>
        <dbReference type="Pfam" id="PF01266"/>
    </source>
</evidence>
<protein>
    <recommendedName>
        <fullName evidence="7">FAD dependent oxidoreductase domain-containing protein</fullName>
    </recommendedName>
</protein>
<dbReference type="Pfam" id="PF01266">
    <property type="entry name" value="DAO"/>
    <property type="match status" value="1"/>
</dbReference>
<dbReference type="OrthoDB" id="2219495at2759"/>
<keyword evidence="6" id="KW-0472">Membrane</keyword>
<evidence type="ECO:0000256" key="1">
    <source>
        <dbReference type="ARBA" id="ARBA00001974"/>
    </source>
</evidence>
<comment type="cofactor">
    <cofactor evidence="1">
        <name>FAD</name>
        <dbReference type="ChEBI" id="CHEBI:57692"/>
    </cofactor>
</comment>
<keyword evidence="6" id="KW-0812">Transmembrane</keyword>
<evidence type="ECO:0000313" key="8">
    <source>
        <dbReference type="EMBL" id="RMY70025.1"/>
    </source>
</evidence>